<dbReference type="GO" id="GO:0030154">
    <property type="term" value="P:cell differentiation"/>
    <property type="evidence" value="ECO:0000318"/>
    <property type="project" value="GO_Central"/>
</dbReference>
<dbReference type="GO" id="GO:0000978">
    <property type="term" value="F:RNA polymerase II cis-regulatory region sequence-specific DNA binding"/>
    <property type="evidence" value="ECO:0000318"/>
    <property type="project" value="GO_Central"/>
</dbReference>
<evidence type="ECO:0000313" key="8">
    <source>
        <dbReference type="Proteomes" id="UP000001554"/>
    </source>
</evidence>
<dbReference type="GO" id="GO:0009653">
    <property type="term" value="P:anatomical structure morphogenesis"/>
    <property type="evidence" value="ECO:0000318"/>
    <property type="project" value="GO_Central"/>
</dbReference>
<dbReference type="Pfam" id="PF00250">
    <property type="entry name" value="Forkhead"/>
    <property type="match status" value="1"/>
</dbReference>
<dbReference type="SUPFAM" id="SSF46785">
    <property type="entry name" value="Winged helix' DNA-binding domain"/>
    <property type="match status" value="1"/>
</dbReference>
<dbReference type="FunFam" id="1.10.10.10:FF:000135">
    <property type="entry name" value="forkhead box protein G1"/>
    <property type="match status" value="1"/>
</dbReference>
<dbReference type="GO" id="GO:0000981">
    <property type="term" value="F:DNA-binding transcription factor activity, RNA polymerase II-specific"/>
    <property type="evidence" value="ECO:0000318"/>
    <property type="project" value="GO_Central"/>
</dbReference>
<dbReference type="Proteomes" id="UP000001554">
    <property type="component" value="Chromosome 5"/>
</dbReference>
<feature type="compositionally biased region" description="Basic and acidic residues" evidence="6">
    <location>
        <begin position="109"/>
        <end position="124"/>
    </location>
</feature>
<keyword evidence="8" id="KW-1185">Reference proteome</keyword>
<evidence type="ECO:0000256" key="2">
    <source>
        <dbReference type="ARBA" id="ARBA00023125"/>
    </source>
</evidence>
<reference evidence="8" key="1">
    <citation type="journal article" date="2020" name="Nat. Ecol. Evol.">
        <title>Deeply conserved synteny resolves early events in vertebrate evolution.</title>
        <authorList>
            <person name="Simakov O."/>
            <person name="Marletaz F."/>
            <person name="Yue J.X."/>
            <person name="O'Connell B."/>
            <person name="Jenkins J."/>
            <person name="Brandt A."/>
            <person name="Calef R."/>
            <person name="Tung C.H."/>
            <person name="Huang T.K."/>
            <person name="Schmutz J."/>
            <person name="Satoh N."/>
            <person name="Yu J.K."/>
            <person name="Putnam N.H."/>
            <person name="Green R.E."/>
            <person name="Rokhsar D.S."/>
        </authorList>
    </citation>
    <scope>NUCLEOTIDE SEQUENCE [LARGE SCALE GENOMIC DNA]</scope>
    <source>
        <strain evidence="8">S238N-H82</strain>
    </source>
</reference>
<dbReference type="PROSITE" id="PS00658">
    <property type="entry name" value="FORK_HEAD_2"/>
    <property type="match status" value="1"/>
</dbReference>
<evidence type="ECO:0000256" key="4">
    <source>
        <dbReference type="ARBA" id="ARBA00034868"/>
    </source>
</evidence>
<dbReference type="PANTHER" id="PTHR11829:SF142">
    <property type="entry name" value="FORK-HEAD DOMAIN-CONTAINING PROTEIN"/>
    <property type="match status" value="1"/>
</dbReference>
<dbReference type="InterPro" id="IPR050211">
    <property type="entry name" value="FOX_domain-containing"/>
</dbReference>
<dbReference type="InterPro" id="IPR036388">
    <property type="entry name" value="WH-like_DNA-bd_sf"/>
</dbReference>
<evidence type="ECO:0000256" key="6">
    <source>
        <dbReference type="SAM" id="MobiDB-lite"/>
    </source>
</evidence>
<name>A0A9J7MSX6_BRAFL</name>
<dbReference type="Gene3D" id="1.10.10.10">
    <property type="entry name" value="Winged helix-like DNA-binding domain superfamily/Winged helix DNA-binding domain"/>
    <property type="match status" value="1"/>
</dbReference>
<sequence length="421" mass="46743">MQTSCYGGQYSPALFGDSCSYHHDQQTQSFGHSYNLGPTYTSGTLGPTMQNYDMKPEPASYPYGDTVITTPSVSPYAPVVSTAFQRISQPTVPTTQYFSPPPKAYTDCNHPDENDNATFHEKSAAEPPVVVPKQEETTADQQPAADDKPPTDGGEGEAGKAGTDTPASGDGDNSDNNGMEEILTSLEKKEDTPKEPPSADVKPPLSYIALIAKAILGSPAKRLSLGSIYQYITDNYPYYQNRGQGWRNSVRHNLSLNDCFIKAGRCEDGKGNYWAIHPANIEDFARGDFRQRRRSRRRRGAKKDMETLNNGYGMANSYLNPSTGPITPGYSFPPSLSSIYSPYTDAERKAYRLDEVLYRQHINNPFFKWYNSSCRIPQATPSPNPSSPVGMYPNSNPQWQYSDTQNSQSMFPISPNFQRFK</sequence>
<gene>
    <name evidence="9" type="primary">LOC118416625</name>
</gene>
<evidence type="ECO:0000313" key="9">
    <source>
        <dbReference type="RefSeq" id="XP_035677674.1"/>
    </source>
</evidence>
<dbReference type="InterPro" id="IPR047519">
    <property type="entry name" value="FH_FOXQ2-like"/>
</dbReference>
<proteinExistence type="predicted"/>
<dbReference type="PROSITE" id="PS50039">
    <property type="entry name" value="FORK_HEAD_3"/>
    <property type="match status" value="1"/>
</dbReference>
<dbReference type="InterPro" id="IPR018122">
    <property type="entry name" value="TF_fork_head_CS_1"/>
</dbReference>
<dbReference type="PROSITE" id="PS00657">
    <property type="entry name" value="FORK_HEAD_1"/>
    <property type="match status" value="1"/>
</dbReference>
<dbReference type="InterPro" id="IPR001766">
    <property type="entry name" value="Fork_head_dom"/>
</dbReference>
<dbReference type="AlphaFoldDB" id="A0A9J7MSX6"/>
<feature type="region of interest" description="Disordered" evidence="6">
    <location>
        <begin position="92"/>
        <end position="178"/>
    </location>
</feature>
<accession>A0A9J7MSX6</accession>
<dbReference type="GO" id="GO:0006357">
    <property type="term" value="P:regulation of transcription by RNA polymerase II"/>
    <property type="evidence" value="ECO:0000318"/>
    <property type="project" value="GO_Central"/>
</dbReference>
<dbReference type="GeneID" id="118416625"/>
<dbReference type="KEGG" id="bfo:118416625"/>
<dbReference type="InterPro" id="IPR036390">
    <property type="entry name" value="WH_DNA-bd_sf"/>
</dbReference>
<organism evidence="8 9">
    <name type="scientific">Branchiostoma floridae</name>
    <name type="common">Florida lancelet</name>
    <name type="synonym">Amphioxus</name>
    <dbReference type="NCBI Taxonomy" id="7739"/>
    <lineage>
        <taxon>Eukaryota</taxon>
        <taxon>Metazoa</taxon>
        <taxon>Chordata</taxon>
        <taxon>Cephalochordata</taxon>
        <taxon>Leptocardii</taxon>
        <taxon>Amphioxiformes</taxon>
        <taxon>Branchiostomatidae</taxon>
        <taxon>Branchiostoma</taxon>
    </lineage>
</organism>
<feature type="domain" description="Fork-head" evidence="7">
    <location>
        <begin position="202"/>
        <end position="294"/>
    </location>
</feature>
<dbReference type="GO" id="GO:0005634">
    <property type="term" value="C:nucleus"/>
    <property type="evidence" value="ECO:0007669"/>
    <property type="project" value="UniProtKB-SubCell"/>
</dbReference>
<dbReference type="SMART" id="SM00339">
    <property type="entry name" value="FH"/>
    <property type="match status" value="1"/>
</dbReference>
<dbReference type="OrthoDB" id="5954824at2759"/>
<comment type="subcellular location">
    <subcellularLocation>
        <location evidence="1 5">Nucleus</location>
    </subcellularLocation>
</comment>
<dbReference type="PRINTS" id="PR00053">
    <property type="entry name" value="FORKHEAD"/>
</dbReference>
<feature type="DNA-binding region" description="Fork-head" evidence="5">
    <location>
        <begin position="202"/>
        <end position="294"/>
    </location>
</feature>
<feature type="compositionally biased region" description="Polar residues" evidence="6">
    <location>
        <begin position="393"/>
        <end position="406"/>
    </location>
</feature>
<dbReference type="RefSeq" id="XP_035677674.1">
    <property type="nucleotide sequence ID" value="XM_035821781.1"/>
</dbReference>
<feature type="region of interest" description="Disordered" evidence="6">
    <location>
        <begin position="379"/>
        <end position="406"/>
    </location>
</feature>
<dbReference type="OMA" id="RQHINNP"/>
<evidence type="ECO:0000256" key="3">
    <source>
        <dbReference type="ARBA" id="ARBA00023242"/>
    </source>
</evidence>
<evidence type="ECO:0000259" key="7">
    <source>
        <dbReference type="PROSITE" id="PS50039"/>
    </source>
</evidence>
<keyword evidence="2 5" id="KW-0238">DNA-binding</keyword>
<dbReference type="InterPro" id="IPR030456">
    <property type="entry name" value="TF_fork_head_CS_2"/>
</dbReference>
<evidence type="ECO:0000256" key="5">
    <source>
        <dbReference type="PROSITE-ProRule" id="PRU00089"/>
    </source>
</evidence>
<dbReference type="CDD" id="cd20035">
    <property type="entry name" value="FH_FOXQ2-like"/>
    <property type="match status" value="1"/>
</dbReference>
<reference evidence="9" key="2">
    <citation type="submission" date="2025-08" db="UniProtKB">
        <authorList>
            <consortium name="RefSeq"/>
        </authorList>
    </citation>
    <scope>IDENTIFICATION</scope>
    <source>
        <strain evidence="9">S238N-H82</strain>
        <tissue evidence="9">Testes</tissue>
    </source>
</reference>
<keyword evidence="3 5" id="KW-0539">Nucleus</keyword>
<evidence type="ECO:0000256" key="1">
    <source>
        <dbReference type="ARBA" id="ARBA00004123"/>
    </source>
</evidence>
<dbReference type="PANTHER" id="PTHR11829">
    <property type="entry name" value="FORKHEAD BOX PROTEIN"/>
    <property type="match status" value="1"/>
</dbReference>
<protein>
    <recommendedName>
        <fullName evidence="4">Forkhead box protein G1</fullName>
    </recommendedName>
</protein>